<protein>
    <recommendedName>
        <fullName evidence="3">N-(5'-phosphoribosyl)anthranilate isomerase</fullName>
    </recommendedName>
</protein>
<keyword evidence="2" id="KW-1185">Reference proteome</keyword>
<dbReference type="RefSeq" id="WP_092078256.1">
    <property type="nucleotide sequence ID" value="NZ_FOYI01000003.1"/>
</dbReference>
<proteinExistence type="predicted"/>
<evidence type="ECO:0000313" key="2">
    <source>
        <dbReference type="Proteomes" id="UP000199302"/>
    </source>
</evidence>
<evidence type="ECO:0000313" key="1">
    <source>
        <dbReference type="EMBL" id="SFR04889.1"/>
    </source>
</evidence>
<gene>
    <name evidence="1" type="ORF">SAMN04515673_103264</name>
</gene>
<dbReference type="Proteomes" id="UP000199302">
    <property type="component" value="Unassembled WGS sequence"/>
</dbReference>
<organism evidence="1 2">
    <name type="scientific">Poseidonocella sedimentorum</name>
    <dbReference type="NCBI Taxonomy" id="871652"/>
    <lineage>
        <taxon>Bacteria</taxon>
        <taxon>Pseudomonadati</taxon>
        <taxon>Pseudomonadota</taxon>
        <taxon>Alphaproteobacteria</taxon>
        <taxon>Rhodobacterales</taxon>
        <taxon>Roseobacteraceae</taxon>
        <taxon>Poseidonocella</taxon>
    </lineage>
</organism>
<dbReference type="STRING" id="871652.SAMN04515673_103264"/>
<dbReference type="AlphaFoldDB" id="A0A1I6DHH4"/>
<sequence>MTAPLSPDAWMTHLFSSKAARSGAVIRRKLRDIERYAGRDRFLEEIERRGYTAVENAGQIVVFCNTESVRRVR</sequence>
<evidence type="ECO:0008006" key="3">
    <source>
        <dbReference type="Google" id="ProtNLM"/>
    </source>
</evidence>
<name>A0A1I6DHH4_9RHOB</name>
<reference evidence="1 2" key="1">
    <citation type="submission" date="2016-10" db="EMBL/GenBank/DDBJ databases">
        <authorList>
            <person name="de Groot N.N."/>
        </authorList>
    </citation>
    <scope>NUCLEOTIDE SEQUENCE [LARGE SCALE GENOMIC DNA]</scope>
    <source>
        <strain evidence="2">KMM 9023,NRIC 0796,JCM 17311,KCTC 23692</strain>
    </source>
</reference>
<dbReference type="OrthoDB" id="7867818at2"/>
<accession>A0A1I6DHH4</accession>
<dbReference type="EMBL" id="FOYI01000003">
    <property type="protein sequence ID" value="SFR04889.1"/>
    <property type="molecule type" value="Genomic_DNA"/>
</dbReference>